<reference evidence="1" key="1">
    <citation type="journal article" date="2015" name="Nature">
        <title>Complex archaea that bridge the gap between prokaryotes and eukaryotes.</title>
        <authorList>
            <person name="Spang A."/>
            <person name="Saw J.H."/>
            <person name="Jorgensen S.L."/>
            <person name="Zaremba-Niedzwiedzka K."/>
            <person name="Martijn J."/>
            <person name="Lind A.E."/>
            <person name="van Eijk R."/>
            <person name="Schleper C."/>
            <person name="Guy L."/>
            <person name="Ettema T.J."/>
        </authorList>
    </citation>
    <scope>NUCLEOTIDE SEQUENCE</scope>
</reference>
<dbReference type="AlphaFoldDB" id="A0A0F9CUD8"/>
<comment type="caution">
    <text evidence="1">The sequence shown here is derived from an EMBL/GenBank/DDBJ whole genome shotgun (WGS) entry which is preliminary data.</text>
</comment>
<feature type="non-terminal residue" evidence="1">
    <location>
        <position position="79"/>
    </location>
</feature>
<sequence>MTLRFAGTDIEVKVENIPTKEYTDEHGWRTVKAFQAVEAMEMDMPDGIVRIEKGGYIVFSKGRMYPSREDIFDTGYREV</sequence>
<gene>
    <name evidence="1" type="ORF">LCGC14_2359280</name>
</gene>
<protein>
    <submittedName>
        <fullName evidence="1">Uncharacterized protein</fullName>
    </submittedName>
</protein>
<dbReference type="EMBL" id="LAZR01034519">
    <property type="protein sequence ID" value="KKL45081.1"/>
    <property type="molecule type" value="Genomic_DNA"/>
</dbReference>
<organism evidence="1">
    <name type="scientific">marine sediment metagenome</name>
    <dbReference type="NCBI Taxonomy" id="412755"/>
    <lineage>
        <taxon>unclassified sequences</taxon>
        <taxon>metagenomes</taxon>
        <taxon>ecological metagenomes</taxon>
    </lineage>
</organism>
<accession>A0A0F9CUD8</accession>
<proteinExistence type="predicted"/>
<evidence type="ECO:0000313" key="1">
    <source>
        <dbReference type="EMBL" id="KKL45081.1"/>
    </source>
</evidence>
<name>A0A0F9CUD8_9ZZZZ</name>